<sequence length="326" mass="36375">MFFKFSTDEDMIAVLTGAPWIILDHLLCLQQWRDNFDPSTAAFEITPVRIRFPNLPLDFWDGLTLIKMAAYAGTPVQVETTVEDVGRCRYTRALVEVDLRQPLCPGIWIGTEHRWQSFVYESIPQVCQICGRITHPTNKCNTPLLERSSTTDGNQSNVMTESSESVYAVESTQDNHKESTNGSRKVVPQRRRNHPKVVKEEGLVMKSKQTENMGQGNKNTVAIQSNMKQMAETSARQNVNMKKQNISGKQVSEKGNIKQPTEQASVPKDAVVRQEIGPASPIVYPIAKQSLSTPTLNTSPEKQVQEDKQNDAPNSGPGPQPLALVE</sequence>
<feature type="region of interest" description="Disordered" evidence="1">
    <location>
        <begin position="246"/>
        <end position="269"/>
    </location>
</feature>
<dbReference type="PANTHER" id="PTHR31286:SF99">
    <property type="entry name" value="DUF4283 DOMAIN-CONTAINING PROTEIN"/>
    <property type="match status" value="1"/>
</dbReference>
<dbReference type="Proteomes" id="UP001179952">
    <property type="component" value="Unassembled WGS sequence"/>
</dbReference>
<dbReference type="AlphaFoldDB" id="A0AAV9ART3"/>
<reference evidence="2" key="1">
    <citation type="journal article" date="2023" name="Nat. Commun.">
        <title>Diploid and tetraploid genomes of Acorus and the evolution of monocots.</title>
        <authorList>
            <person name="Ma L."/>
            <person name="Liu K.W."/>
            <person name="Li Z."/>
            <person name="Hsiao Y.Y."/>
            <person name="Qi Y."/>
            <person name="Fu T."/>
            <person name="Tang G.D."/>
            <person name="Zhang D."/>
            <person name="Sun W.H."/>
            <person name="Liu D.K."/>
            <person name="Li Y."/>
            <person name="Chen G.Z."/>
            <person name="Liu X.D."/>
            <person name="Liao X.Y."/>
            <person name="Jiang Y.T."/>
            <person name="Yu X."/>
            <person name="Hao Y."/>
            <person name="Huang J."/>
            <person name="Zhao X.W."/>
            <person name="Ke S."/>
            <person name="Chen Y.Y."/>
            <person name="Wu W.L."/>
            <person name="Hsu J.L."/>
            <person name="Lin Y.F."/>
            <person name="Huang M.D."/>
            <person name="Li C.Y."/>
            <person name="Huang L."/>
            <person name="Wang Z.W."/>
            <person name="Zhao X."/>
            <person name="Zhong W.Y."/>
            <person name="Peng D.H."/>
            <person name="Ahmad S."/>
            <person name="Lan S."/>
            <person name="Zhang J.S."/>
            <person name="Tsai W.C."/>
            <person name="Van de Peer Y."/>
            <person name="Liu Z.J."/>
        </authorList>
    </citation>
    <scope>NUCLEOTIDE SEQUENCE</scope>
    <source>
        <strain evidence="2">SCP</strain>
    </source>
</reference>
<reference evidence="2" key="2">
    <citation type="submission" date="2023-06" db="EMBL/GenBank/DDBJ databases">
        <authorList>
            <person name="Ma L."/>
            <person name="Liu K.-W."/>
            <person name="Li Z."/>
            <person name="Hsiao Y.-Y."/>
            <person name="Qi Y."/>
            <person name="Fu T."/>
            <person name="Tang G."/>
            <person name="Zhang D."/>
            <person name="Sun W.-H."/>
            <person name="Liu D.-K."/>
            <person name="Li Y."/>
            <person name="Chen G.-Z."/>
            <person name="Liu X.-D."/>
            <person name="Liao X.-Y."/>
            <person name="Jiang Y.-T."/>
            <person name="Yu X."/>
            <person name="Hao Y."/>
            <person name="Huang J."/>
            <person name="Zhao X.-W."/>
            <person name="Ke S."/>
            <person name="Chen Y.-Y."/>
            <person name="Wu W.-L."/>
            <person name="Hsu J.-L."/>
            <person name="Lin Y.-F."/>
            <person name="Huang M.-D."/>
            <person name="Li C.-Y."/>
            <person name="Huang L."/>
            <person name="Wang Z.-W."/>
            <person name="Zhao X."/>
            <person name="Zhong W.-Y."/>
            <person name="Peng D.-H."/>
            <person name="Ahmad S."/>
            <person name="Lan S."/>
            <person name="Zhang J.-S."/>
            <person name="Tsai W.-C."/>
            <person name="Van De Peer Y."/>
            <person name="Liu Z.-J."/>
        </authorList>
    </citation>
    <scope>NUCLEOTIDE SEQUENCE</scope>
    <source>
        <strain evidence="2">SCP</strain>
        <tissue evidence="2">Leaves</tissue>
    </source>
</reference>
<dbReference type="PANTHER" id="PTHR31286">
    <property type="entry name" value="GLYCINE-RICH CELL WALL STRUCTURAL PROTEIN 1.8-LIKE"/>
    <property type="match status" value="1"/>
</dbReference>
<dbReference type="InterPro" id="IPR040256">
    <property type="entry name" value="At4g02000-like"/>
</dbReference>
<feature type="region of interest" description="Disordered" evidence="1">
    <location>
        <begin position="287"/>
        <end position="326"/>
    </location>
</feature>
<proteinExistence type="predicted"/>
<comment type="caution">
    <text evidence="2">The sequence shown here is derived from an EMBL/GenBank/DDBJ whole genome shotgun (WGS) entry which is preliminary data.</text>
</comment>
<evidence type="ECO:0008006" key="4">
    <source>
        <dbReference type="Google" id="ProtNLM"/>
    </source>
</evidence>
<feature type="compositionally biased region" description="Polar residues" evidence="1">
    <location>
        <begin position="140"/>
        <end position="165"/>
    </location>
</feature>
<keyword evidence="3" id="KW-1185">Reference proteome</keyword>
<evidence type="ECO:0000313" key="2">
    <source>
        <dbReference type="EMBL" id="KAK1266926.1"/>
    </source>
</evidence>
<protein>
    <recommendedName>
        <fullName evidence="4">DUF4283 domain-containing protein</fullName>
    </recommendedName>
</protein>
<evidence type="ECO:0000313" key="3">
    <source>
        <dbReference type="Proteomes" id="UP001179952"/>
    </source>
</evidence>
<gene>
    <name evidence="2" type="ORF">QJS04_geneDACA000228</name>
</gene>
<feature type="region of interest" description="Disordered" evidence="1">
    <location>
        <begin position="140"/>
        <end position="194"/>
    </location>
</feature>
<dbReference type="EMBL" id="JAUJYN010000007">
    <property type="protein sequence ID" value="KAK1266926.1"/>
    <property type="molecule type" value="Genomic_DNA"/>
</dbReference>
<feature type="compositionally biased region" description="Polar residues" evidence="1">
    <location>
        <begin position="289"/>
        <end position="302"/>
    </location>
</feature>
<organism evidence="2 3">
    <name type="scientific">Acorus gramineus</name>
    <name type="common">Dwarf sweet flag</name>
    <dbReference type="NCBI Taxonomy" id="55184"/>
    <lineage>
        <taxon>Eukaryota</taxon>
        <taxon>Viridiplantae</taxon>
        <taxon>Streptophyta</taxon>
        <taxon>Embryophyta</taxon>
        <taxon>Tracheophyta</taxon>
        <taxon>Spermatophyta</taxon>
        <taxon>Magnoliopsida</taxon>
        <taxon>Liliopsida</taxon>
        <taxon>Acoraceae</taxon>
        <taxon>Acorus</taxon>
    </lineage>
</organism>
<accession>A0AAV9ART3</accession>
<name>A0AAV9ART3_ACOGR</name>
<evidence type="ECO:0000256" key="1">
    <source>
        <dbReference type="SAM" id="MobiDB-lite"/>
    </source>
</evidence>